<dbReference type="GO" id="GO:0016740">
    <property type="term" value="F:transferase activity"/>
    <property type="evidence" value="ECO:0007669"/>
    <property type="project" value="UniProtKB-KW"/>
</dbReference>
<dbReference type="Pfam" id="PF02661">
    <property type="entry name" value="Fic"/>
    <property type="match status" value="1"/>
</dbReference>
<evidence type="ECO:0000256" key="5">
    <source>
        <dbReference type="ARBA" id="ARBA00034531"/>
    </source>
</evidence>
<dbReference type="SUPFAM" id="SSF140931">
    <property type="entry name" value="Fic-like"/>
    <property type="match status" value="1"/>
</dbReference>
<comment type="catalytic activity">
    <reaction evidence="6">
        <text>L-threonyl-[protein] + ATP = 3-O-(5'-adenylyl)-L-threonyl-[protein] + diphosphate</text>
        <dbReference type="Rhea" id="RHEA:54292"/>
        <dbReference type="Rhea" id="RHEA-COMP:11060"/>
        <dbReference type="Rhea" id="RHEA-COMP:13847"/>
        <dbReference type="ChEBI" id="CHEBI:30013"/>
        <dbReference type="ChEBI" id="CHEBI:30616"/>
        <dbReference type="ChEBI" id="CHEBI:33019"/>
        <dbReference type="ChEBI" id="CHEBI:138113"/>
        <dbReference type="EC" id="2.7.7.108"/>
    </reaction>
</comment>
<feature type="domain" description="Fido" evidence="8">
    <location>
        <begin position="61"/>
        <end position="200"/>
    </location>
</feature>
<dbReference type="PROSITE" id="PS51459">
    <property type="entry name" value="FIDO"/>
    <property type="match status" value="1"/>
</dbReference>
<evidence type="ECO:0000256" key="7">
    <source>
        <dbReference type="ARBA" id="ARBA00048696"/>
    </source>
</evidence>
<evidence type="ECO:0000256" key="2">
    <source>
        <dbReference type="ARBA" id="ARBA00022695"/>
    </source>
</evidence>
<gene>
    <name evidence="9" type="ORF">DMY87_12835</name>
</gene>
<organism evidence="9 10">
    <name type="scientific">Rhizobium wuzhouense</name>
    <dbReference type="NCBI Taxonomy" id="1986026"/>
    <lineage>
        <taxon>Bacteria</taxon>
        <taxon>Pseudomonadati</taxon>
        <taxon>Pseudomonadota</taxon>
        <taxon>Alphaproteobacteria</taxon>
        <taxon>Hyphomicrobiales</taxon>
        <taxon>Rhizobiaceae</taxon>
        <taxon>Rhizobium/Agrobacterium group</taxon>
        <taxon>Rhizobium</taxon>
    </lineage>
</organism>
<dbReference type="InterPro" id="IPR036597">
    <property type="entry name" value="Fido-like_dom_sf"/>
</dbReference>
<comment type="catalytic activity">
    <reaction evidence="7">
        <text>L-tyrosyl-[protein] + ATP = O-(5'-adenylyl)-L-tyrosyl-[protein] + diphosphate</text>
        <dbReference type="Rhea" id="RHEA:54288"/>
        <dbReference type="Rhea" id="RHEA-COMP:10136"/>
        <dbReference type="Rhea" id="RHEA-COMP:13846"/>
        <dbReference type="ChEBI" id="CHEBI:30616"/>
        <dbReference type="ChEBI" id="CHEBI:33019"/>
        <dbReference type="ChEBI" id="CHEBI:46858"/>
        <dbReference type="ChEBI" id="CHEBI:83624"/>
        <dbReference type="EC" id="2.7.7.108"/>
    </reaction>
</comment>
<accession>A0ABX5NSY7</accession>
<evidence type="ECO:0000313" key="10">
    <source>
        <dbReference type="Proteomes" id="UP000247536"/>
    </source>
</evidence>
<keyword evidence="1 9" id="KW-0808">Transferase</keyword>
<keyword evidence="10" id="KW-1185">Reference proteome</keyword>
<evidence type="ECO:0000256" key="6">
    <source>
        <dbReference type="ARBA" id="ARBA00047939"/>
    </source>
</evidence>
<evidence type="ECO:0000313" key="9">
    <source>
        <dbReference type="EMBL" id="PYB73197.1"/>
    </source>
</evidence>
<dbReference type="PANTHER" id="PTHR39560">
    <property type="entry name" value="PROTEIN ADENYLYLTRANSFERASE FIC-RELATED"/>
    <property type="match status" value="1"/>
</dbReference>
<sequence length="207" mass="23436">MLWGRGKHETAAYHRRMYPGPEPRVPVNRLGIRDWPTLHALEAEILPLRMEQGLPSEALALKFEGYLSIHRHLFQDLYEWAGSLRPYTTSRNPGAPFAAPENIAPWMQKQFEFLQSQEYLRELGLSDFAAALASVANELNAAHPFIDGNGRVLRLWLQIVSEKAGFDLSLDRRHAGDWNEASRIGFLTGNCAPLSALLLANLTRLRH</sequence>
<protein>
    <recommendedName>
        <fullName evidence="5">protein adenylyltransferase</fullName>
        <ecNumber evidence="5">2.7.7.108</ecNumber>
    </recommendedName>
</protein>
<keyword evidence="4" id="KW-0067">ATP-binding</keyword>
<keyword evidence="2" id="KW-0548">Nucleotidyltransferase</keyword>
<dbReference type="EMBL" id="QJRY01000004">
    <property type="protein sequence ID" value="PYB73197.1"/>
    <property type="molecule type" value="Genomic_DNA"/>
</dbReference>
<dbReference type="Gene3D" id="1.10.3290.10">
    <property type="entry name" value="Fido-like domain"/>
    <property type="match status" value="1"/>
</dbReference>
<dbReference type="Proteomes" id="UP000247536">
    <property type="component" value="Unassembled WGS sequence"/>
</dbReference>
<dbReference type="InterPro" id="IPR003812">
    <property type="entry name" value="Fido"/>
</dbReference>
<evidence type="ECO:0000259" key="8">
    <source>
        <dbReference type="PROSITE" id="PS51459"/>
    </source>
</evidence>
<evidence type="ECO:0000256" key="1">
    <source>
        <dbReference type="ARBA" id="ARBA00022679"/>
    </source>
</evidence>
<evidence type="ECO:0000256" key="4">
    <source>
        <dbReference type="ARBA" id="ARBA00022840"/>
    </source>
</evidence>
<dbReference type="PANTHER" id="PTHR39560:SF1">
    <property type="entry name" value="PROTEIN ADENYLYLTRANSFERASE FIC-RELATED"/>
    <property type="match status" value="1"/>
</dbReference>
<comment type="caution">
    <text evidence="9">The sequence shown here is derived from an EMBL/GenBank/DDBJ whole genome shotgun (WGS) entry which is preliminary data.</text>
</comment>
<reference evidence="9 10" key="1">
    <citation type="submission" date="2018-06" db="EMBL/GenBank/DDBJ databases">
        <title>Rhizobium wuzhouense sp. nov., isolated from roots of Oryza officinalis.</title>
        <authorList>
            <person name="Yuan T."/>
        </authorList>
    </citation>
    <scope>NUCLEOTIDE SEQUENCE [LARGE SCALE GENOMIC DNA]</scope>
    <source>
        <strain evidence="9 10">W44</strain>
    </source>
</reference>
<keyword evidence="3" id="KW-0547">Nucleotide-binding</keyword>
<dbReference type="EC" id="2.7.7.108" evidence="5"/>
<proteinExistence type="predicted"/>
<name>A0ABX5NSY7_9HYPH</name>
<evidence type="ECO:0000256" key="3">
    <source>
        <dbReference type="ARBA" id="ARBA00022741"/>
    </source>
</evidence>